<gene>
    <name evidence="14" type="ORF">FA13DRAFT_1711217</name>
</gene>
<feature type="domain" description="C3H1-type" evidence="12">
    <location>
        <begin position="231"/>
        <end position="259"/>
    </location>
</feature>
<name>A0A4Y7T5J5_COPMI</name>
<evidence type="ECO:0000259" key="12">
    <source>
        <dbReference type="PROSITE" id="PS50103"/>
    </source>
</evidence>
<feature type="compositionally biased region" description="Basic and acidic residues" evidence="11">
    <location>
        <begin position="294"/>
        <end position="305"/>
    </location>
</feature>
<accession>A0A4Y7T5J5</accession>
<dbReference type="GO" id="GO:0008270">
    <property type="term" value="F:zinc ion binding"/>
    <property type="evidence" value="ECO:0007669"/>
    <property type="project" value="UniProtKB-KW"/>
</dbReference>
<dbReference type="STRING" id="71717.A0A4Y7T5J5"/>
<sequence length="1261" mass="142557">MSGIVSLVSVDFERKVLFGNRGAIACFTHQNRPKEPAAAAKRNATQPRTAVAEQDLTGLRQWCWIYKAILELGPKRGSWVDCPRSLVLLVHLPCHPNVDLEHAMEGLSLLHRLLRECASFYNEGNCRYGENCKFLHSASQEELDRSIESVVQGQGAAVIEQATRHSGRWIPRPSGEELLNPRTRTPGHYQCWGHRVNTQQKCRSNQVLVPLSQGFRTQERIRHRYKLEGRRKQTKPCFAFQGNGQCKKGDSCPYSHAIKIERPNWQGTASTQGGISPQPAASFQQLGGATQEAPTKRRGDDERRRQAEELRRMMEEKLERERLERERVQSALEERERAERSIWRGSVWRGNVWRGNVWKESVWKESVWKRASGKRASVEHLERMRRERERLERQRLETERLERERLERKRLEAETLERQMAEAERVAREKEAAAARRAEAKERKKREREEKLARERDAKLARERERLLREQEAKRRREAMVTLQFVVQGSNLVTFGPGLAVQSVVPGFDLCKVIVRNLPTNATDKEVTNIFKDQGVDEKMCKLLELRDERGRKRRRYWQDRTDLELRDNVLAIEVEGNTAWGSMRSSASGTDPNTLTFFWHSPSVVMIATYETVEEARRKARALDRRKVNGRTITAILNPRPNGAAAMYWVEESVKLGNLAPGTTPADVEIIAETTNVRPIKSNNYDHASFLDHLELCLRVDAELQAGPGRMKGTARFPSQVSLSRAAQRLSRGWNTGTWPRIYVSEQHHYTITISNAQYHAQKAQWDSMTETARGKKAFVRINERRNGYAFVNVEGSEEKEVGELKVRVENLVAGERLGVEHWHRSYAYSGKTLFDRVMEEAEVLVTVDRRLQALRLFGASAGLLQAKDIIRQDIERLELMEYTIPIERRSVRFFVATGLPILQEALGEDNVSLDVGSHQCNLKLRGGDDAIKHAQRLVEEAVNAARSGIHAPDQAADDEAAVIPAANRASATTYPPAATSDNFPLVCMGNNAACNTPISVPIIHRYLTQQRFTILVDAVFSSYIQSNSQKFKYCTTPDCTQIYQCDTNKQFHQCPACFSRICSSCNEDAHEGMTCEERRIQSNPAEQDRLNNLWFQANNDATICRANAVPTGAGSAEGAFARDAIYAHMRAAHGGIGLPGDPVTIPHVAVVGIARERNGRGGDDLAELNLGGRAIFKHCPVCDVLTDKDGGGNHMTCRCGTHWCWVCRGVFERTTIYGHLMATHGGLGFTRGWPYCCDCTGEASDSRGVSQNPTTAQDR</sequence>
<evidence type="ECO:0000259" key="13">
    <source>
        <dbReference type="PROSITE" id="PS51873"/>
    </source>
</evidence>
<dbReference type="InterPro" id="IPR054694">
    <property type="entry name" value="Parkin-like_IBR"/>
</dbReference>
<evidence type="ECO:0000256" key="5">
    <source>
        <dbReference type="ARBA" id="ARBA00022723"/>
    </source>
</evidence>
<evidence type="ECO:0000256" key="11">
    <source>
        <dbReference type="SAM" id="MobiDB-lite"/>
    </source>
</evidence>
<dbReference type="EMBL" id="QPFP01000028">
    <property type="protein sequence ID" value="TEB29224.1"/>
    <property type="molecule type" value="Genomic_DNA"/>
</dbReference>
<comment type="catalytic activity">
    <reaction evidence="1">
        <text>[E2 ubiquitin-conjugating enzyme]-S-ubiquitinyl-L-cysteine + [acceptor protein]-L-lysine = [E2 ubiquitin-conjugating enzyme]-L-cysteine + [acceptor protein]-N(6)-ubiquitinyl-L-lysine.</text>
        <dbReference type="EC" id="2.3.2.31"/>
    </reaction>
</comment>
<evidence type="ECO:0000256" key="7">
    <source>
        <dbReference type="ARBA" id="ARBA00022771"/>
    </source>
</evidence>
<dbReference type="SUPFAM" id="SSF90229">
    <property type="entry name" value="CCCH zinc finger"/>
    <property type="match status" value="1"/>
</dbReference>
<evidence type="ECO:0000256" key="1">
    <source>
        <dbReference type="ARBA" id="ARBA00001798"/>
    </source>
</evidence>
<keyword evidence="8" id="KW-0833">Ubl conjugation pathway</keyword>
<dbReference type="EC" id="2.3.2.31" evidence="3"/>
<dbReference type="SMART" id="SM00647">
    <property type="entry name" value="IBR"/>
    <property type="match status" value="2"/>
</dbReference>
<keyword evidence="4" id="KW-0808">Transferase</keyword>
<proteinExistence type="predicted"/>
<dbReference type="PANTHER" id="PTHR22770">
    <property type="entry name" value="UBIQUITIN CONJUGATING ENZYME 7 INTERACTING PROTEIN-RELATED"/>
    <property type="match status" value="1"/>
</dbReference>
<keyword evidence="9 10" id="KW-0862">Zinc</keyword>
<protein>
    <recommendedName>
        <fullName evidence="3">RBR-type E3 ubiquitin transferase</fullName>
        <ecNumber evidence="3">2.3.2.31</ecNumber>
    </recommendedName>
</protein>
<dbReference type="PANTHER" id="PTHR22770:SF13">
    <property type="entry name" value="RING-TYPE DOMAIN-CONTAINING PROTEIN"/>
    <property type="match status" value="1"/>
</dbReference>
<dbReference type="Pfam" id="PF01485">
    <property type="entry name" value="IBR"/>
    <property type="match status" value="1"/>
</dbReference>
<evidence type="ECO:0000313" key="14">
    <source>
        <dbReference type="EMBL" id="TEB29224.1"/>
    </source>
</evidence>
<feature type="region of interest" description="Disordered" evidence="11">
    <location>
        <begin position="429"/>
        <end position="455"/>
    </location>
</feature>
<dbReference type="GO" id="GO:0000151">
    <property type="term" value="C:ubiquitin ligase complex"/>
    <property type="evidence" value="ECO:0007669"/>
    <property type="project" value="TreeGrafter"/>
</dbReference>
<dbReference type="Gene3D" id="4.10.1000.10">
    <property type="entry name" value="Zinc finger, CCCH-type"/>
    <property type="match status" value="1"/>
</dbReference>
<dbReference type="InterPro" id="IPR051628">
    <property type="entry name" value="LUBAC_E3_Ligases"/>
</dbReference>
<feature type="region of interest" description="Disordered" evidence="11">
    <location>
        <begin position="266"/>
        <end position="305"/>
    </location>
</feature>
<comment type="caution">
    <text evidence="14">The sequence shown here is derived from an EMBL/GenBank/DDBJ whole genome shotgun (WGS) entry which is preliminary data.</text>
</comment>
<feature type="domain" description="RING-type" evidence="13">
    <location>
        <begin position="945"/>
        <end position="1238"/>
    </location>
</feature>
<evidence type="ECO:0000256" key="9">
    <source>
        <dbReference type="ARBA" id="ARBA00022833"/>
    </source>
</evidence>
<dbReference type="PROSITE" id="PS50103">
    <property type="entry name" value="ZF_C3H1"/>
    <property type="match status" value="2"/>
</dbReference>
<reference evidence="14 15" key="1">
    <citation type="journal article" date="2019" name="Nat. Ecol. Evol.">
        <title>Megaphylogeny resolves global patterns of mushroom evolution.</title>
        <authorList>
            <person name="Varga T."/>
            <person name="Krizsan K."/>
            <person name="Foldi C."/>
            <person name="Dima B."/>
            <person name="Sanchez-Garcia M."/>
            <person name="Sanchez-Ramirez S."/>
            <person name="Szollosi G.J."/>
            <person name="Szarkandi J.G."/>
            <person name="Papp V."/>
            <person name="Albert L."/>
            <person name="Andreopoulos W."/>
            <person name="Angelini C."/>
            <person name="Antonin V."/>
            <person name="Barry K.W."/>
            <person name="Bougher N.L."/>
            <person name="Buchanan P."/>
            <person name="Buyck B."/>
            <person name="Bense V."/>
            <person name="Catcheside P."/>
            <person name="Chovatia M."/>
            <person name="Cooper J."/>
            <person name="Damon W."/>
            <person name="Desjardin D."/>
            <person name="Finy P."/>
            <person name="Geml J."/>
            <person name="Haridas S."/>
            <person name="Hughes K."/>
            <person name="Justo A."/>
            <person name="Karasinski D."/>
            <person name="Kautmanova I."/>
            <person name="Kiss B."/>
            <person name="Kocsube S."/>
            <person name="Kotiranta H."/>
            <person name="LaButti K.M."/>
            <person name="Lechner B.E."/>
            <person name="Liimatainen K."/>
            <person name="Lipzen A."/>
            <person name="Lukacs Z."/>
            <person name="Mihaltcheva S."/>
            <person name="Morgado L.N."/>
            <person name="Niskanen T."/>
            <person name="Noordeloos M.E."/>
            <person name="Ohm R.A."/>
            <person name="Ortiz-Santana B."/>
            <person name="Ovrebo C."/>
            <person name="Racz N."/>
            <person name="Riley R."/>
            <person name="Savchenko A."/>
            <person name="Shiryaev A."/>
            <person name="Soop K."/>
            <person name="Spirin V."/>
            <person name="Szebenyi C."/>
            <person name="Tomsovsky M."/>
            <person name="Tulloss R.E."/>
            <person name="Uehling J."/>
            <person name="Grigoriev I.V."/>
            <person name="Vagvolgyi C."/>
            <person name="Papp T."/>
            <person name="Martin F.M."/>
            <person name="Miettinen O."/>
            <person name="Hibbett D.S."/>
            <person name="Nagy L.G."/>
        </authorList>
    </citation>
    <scope>NUCLEOTIDE SEQUENCE [LARGE SCALE GENOMIC DNA]</scope>
    <source>
        <strain evidence="14 15">FP101781</strain>
    </source>
</reference>
<keyword evidence="7 10" id="KW-0863">Zinc-finger</keyword>
<dbReference type="SUPFAM" id="SSF57850">
    <property type="entry name" value="RING/U-box"/>
    <property type="match status" value="2"/>
</dbReference>
<dbReference type="InterPro" id="IPR000571">
    <property type="entry name" value="Znf_CCCH"/>
</dbReference>
<dbReference type="Pfam" id="PF22605">
    <property type="entry name" value="IBR_2"/>
    <property type="match status" value="1"/>
</dbReference>
<dbReference type="OrthoDB" id="1431934at2759"/>
<feature type="domain" description="C3H1-type" evidence="12">
    <location>
        <begin position="116"/>
        <end position="139"/>
    </location>
</feature>
<dbReference type="InterPro" id="IPR036855">
    <property type="entry name" value="Znf_CCCH_sf"/>
</dbReference>
<dbReference type="GO" id="GO:0061630">
    <property type="term" value="F:ubiquitin protein ligase activity"/>
    <property type="evidence" value="ECO:0007669"/>
    <property type="project" value="UniProtKB-EC"/>
</dbReference>
<evidence type="ECO:0000256" key="2">
    <source>
        <dbReference type="ARBA" id="ARBA00004906"/>
    </source>
</evidence>
<comment type="pathway">
    <text evidence="2">Protein modification; protein ubiquitination.</text>
</comment>
<feature type="zinc finger region" description="C3H1-type" evidence="10">
    <location>
        <begin position="116"/>
        <end position="139"/>
    </location>
</feature>
<evidence type="ECO:0000256" key="6">
    <source>
        <dbReference type="ARBA" id="ARBA00022737"/>
    </source>
</evidence>
<dbReference type="GO" id="GO:0043130">
    <property type="term" value="F:ubiquitin binding"/>
    <property type="evidence" value="ECO:0007669"/>
    <property type="project" value="TreeGrafter"/>
</dbReference>
<evidence type="ECO:0000256" key="4">
    <source>
        <dbReference type="ARBA" id="ARBA00022679"/>
    </source>
</evidence>
<evidence type="ECO:0000313" key="15">
    <source>
        <dbReference type="Proteomes" id="UP000298030"/>
    </source>
</evidence>
<evidence type="ECO:0000256" key="10">
    <source>
        <dbReference type="PROSITE-ProRule" id="PRU00723"/>
    </source>
</evidence>
<feature type="zinc finger region" description="C3H1-type" evidence="10">
    <location>
        <begin position="231"/>
        <end position="259"/>
    </location>
</feature>
<dbReference type="Gene3D" id="1.20.120.1750">
    <property type="match status" value="1"/>
</dbReference>
<dbReference type="GO" id="GO:0097039">
    <property type="term" value="P:protein linear polyubiquitination"/>
    <property type="evidence" value="ECO:0007669"/>
    <property type="project" value="TreeGrafter"/>
</dbReference>
<dbReference type="CDD" id="cd20335">
    <property type="entry name" value="BRcat_RBR"/>
    <property type="match status" value="1"/>
</dbReference>
<keyword evidence="6" id="KW-0677">Repeat</keyword>
<keyword evidence="5 10" id="KW-0479">Metal-binding</keyword>
<dbReference type="SMART" id="SM00356">
    <property type="entry name" value="ZnF_C3H1"/>
    <property type="match status" value="2"/>
</dbReference>
<feature type="compositionally biased region" description="Polar residues" evidence="11">
    <location>
        <begin position="266"/>
        <end position="288"/>
    </location>
</feature>
<organism evidence="14 15">
    <name type="scientific">Coprinellus micaceus</name>
    <name type="common">Glistening ink-cap mushroom</name>
    <name type="synonym">Coprinus micaceus</name>
    <dbReference type="NCBI Taxonomy" id="71717"/>
    <lineage>
        <taxon>Eukaryota</taxon>
        <taxon>Fungi</taxon>
        <taxon>Dikarya</taxon>
        <taxon>Basidiomycota</taxon>
        <taxon>Agaricomycotina</taxon>
        <taxon>Agaricomycetes</taxon>
        <taxon>Agaricomycetidae</taxon>
        <taxon>Agaricales</taxon>
        <taxon>Agaricineae</taxon>
        <taxon>Psathyrellaceae</taxon>
        <taxon>Coprinellus</taxon>
    </lineage>
</organism>
<dbReference type="GO" id="GO:0043161">
    <property type="term" value="P:proteasome-mediated ubiquitin-dependent protein catabolic process"/>
    <property type="evidence" value="ECO:0007669"/>
    <property type="project" value="TreeGrafter"/>
</dbReference>
<dbReference type="AlphaFoldDB" id="A0A4Y7T5J5"/>
<dbReference type="Pfam" id="PF00642">
    <property type="entry name" value="zf-CCCH"/>
    <property type="match status" value="1"/>
</dbReference>
<keyword evidence="15" id="KW-1185">Reference proteome</keyword>
<dbReference type="Proteomes" id="UP000298030">
    <property type="component" value="Unassembled WGS sequence"/>
</dbReference>
<evidence type="ECO:0000256" key="8">
    <source>
        <dbReference type="ARBA" id="ARBA00022786"/>
    </source>
</evidence>
<evidence type="ECO:0000256" key="3">
    <source>
        <dbReference type="ARBA" id="ARBA00012251"/>
    </source>
</evidence>
<dbReference type="InterPro" id="IPR002867">
    <property type="entry name" value="IBR_dom"/>
</dbReference>
<dbReference type="InterPro" id="IPR044066">
    <property type="entry name" value="TRIAD_supradom"/>
</dbReference>
<dbReference type="PROSITE" id="PS51873">
    <property type="entry name" value="TRIAD"/>
    <property type="match status" value="1"/>
</dbReference>